<dbReference type="Pfam" id="PF00899">
    <property type="entry name" value="ThiF"/>
    <property type="match status" value="1"/>
</dbReference>
<accession>A0A9X1VMN8</accession>
<dbReference type="GO" id="GO:0016779">
    <property type="term" value="F:nucleotidyltransferase activity"/>
    <property type="evidence" value="ECO:0007669"/>
    <property type="project" value="UniProtKB-KW"/>
</dbReference>
<dbReference type="AlphaFoldDB" id="A0A9X1VMN8"/>
<dbReference type="InterPro" id="IPR000594">
    <property type="entry name" value="ThiF_NAD_FAD-bd"/>
</dbReference>
<dbReference type="GO" id="GO:0008641">
    <property type="term" value="F:ubiquitin-like modifier activating enzyme activity"/>
    <property type="evidence" value="ECO:0007669"/>
    <property type="project" value="InterPro"/>
</dbReference>
<evidence type="ECO:0000259" key="1">
    <source>
        <dbReference type="Pfam" id="PF00899"/>
    </source>
</evidence>
<protein>
    <submittedName>
        <fullName evidence="2">ThiF family adenylyltransferase</fullName>
    </submittedName>
</protein>
<dbReference type="EMBL" id="JALBGC010000006">
    <property type="protein sequence ID" value="MCI1189890.1"/>
    <property type="molecule type" value="Genomic_DNA"/>
</dbReference>
<evidence type="ECO:0000313" key="2">
    <source>
        <dbReference type="EMBL" id="MCI1189890.1"/>
    </source>
</evidence>
<evidence type="ECO:0000313" key="3">
    <source>
        <dbReference type="Proteomes" id="UP001139193"/>
    </source>
</evidence>
<keyword evidence="2" id="KW-0548">Nucleotidyltransferase</keyword>
<dbReference type="Proteomes" id="UP001139193">
    <property type="component" value="Unassembled WGS sequence"/>
</dbReference>
<organism evidence="2 3">
    <name type="scientific">Hymenobacter cyanobacteriorum</name>
    <dbReference type="NCBI Taxonomy" id="2926463"/>
    <lineage>
        <taxon>Bacteria</taxon>
        <taxon>Pseudomonadati</taxon>
        <taxon>Bacteroidota</taxon>
        <taxon>Cytophagia</taxon>
        <taxon>Cytophagales</taxon>
        <taxon>Hymenobacteraceae</taxon>
        <taxon>Hymenobacter</taxon>
    </lineage>
</organism>
<comment type="caution">
    <text evidence="2">The sequence shown here is derived from an EMBL/GenBank/DDBJ whole genome shotgun (WGS) entry which is preliminary data.</text>
</comment>
<dbReference type="Gene3D" id="3.40.50.720">
    <property type="entry name" value="NAD(P)-binding Rossmann-like Domain"/>
    <property type="match status" value="1"/>
</dbReference>
<dbReference type="SUPFAM" id="SSF69572">
    <property type="entry name" value="Activating enzymes of the ubiquitin-like proteins"/>
    <property type="match status" value="1"/>
</dbReference>
<dbReference type="RefSeq" id="WP_241938099.1">
    <property type="nucleotide sequence ID" value="NZ_JALBGC010000006.1"/>
</dbReference>
<feature type="domain" description="THIF-type NAD/FAD binding fold" evidence="1">
    <location>
        <begin position="349"/>
        <end position="528"/>
    </location>
</feature>
<keyword evidence="3" id="KW-1185">Reference proteome</keyword>
<keyword evidence="2" id="KW-0808">Transferase</keyword>
<dbReference type="CDD" id="cd01483">
    <property type="entry name" value="E1_enzyme_family"/>
    <property type="match status" value="1"/>
</dbReference>
<dbReference type="InterPro" id="IPR035985">
    <property type="entry name" value="Ubiquitin-activating_enz"/>
</dbReference>
<reference evidence="2" key="1">
    <citation type="submission" date="2022-03" db="EMBL/GenBank/DDBJ databases">
        <title>Bacterial whole genome sequence for Hymenobacter sp. DH14.</title>
        <authorList>
            <person name="Le V."/>
        </authorList>
    </citation>
    <scope>NUCLEOTIDE SEQUENCE</scope>
    <source>
        <strain evidence="2">DH14</strain>
    </source>
</reference>
<name>A0A9X1VMN8_9BACT</name>
<gene>
    <name evidence="2" type="ORF">MON38_20905</name>
</gene>
<proteinExistence type="predicted"/>
<sequence>MMATTQSPWFEASPHLLQREINALENLNVEFAIDSALQSQGILQLGLVIDPSNPAFRLPAGQEAIQLRAVFPDNYPFFRPEVDALNVELPRHQHPFQKNLCLIPRPSKHWNVEWTLADFLLSQLPKVLEKGAIVDAALLAADPAEHAEPASSYYGGAAVVFDSSSFDALVTADADLAMLGRIQVGFSKQRVLPARSAVLHSTIDRQVVSPLPAVFQELFPFKFDGYALRLSERPPFGDPNQDIGWLRKLLEKHNGGMVPRSKPLPGFKGDVTLDGQTINGNLTITDFWGLNIPEEVGPGVLGMGWLFLLEGFMEVTVPQGKNKSVKQKLPFASYAQAARSGPQDIQIRVPALKGLPAYTVAVVGLGALGAPAAIEFARNQVGGLRLMDFDSVDPGTTVRWPLGIPAFGQQKTEALRDFIGDNYPRTAVQALEHRIGQKPVPGKPNEQQLMNDLLDGVSLLFDASAEIGINNFLSEEAKRRGIPYISLYATPGAWGGLVMRVVPGKTPGCWMCLQYAKDNTIPIPRSDAHGDVQAPGCGDITFTGASFDLQNVTLAAVRLAVSTLCAGTEGGYPDVSWDVGVVNFVDANHLPIPPTWETFPLSIHPDCPYCSKS</sequence>